<name>A0A1E5L7L3_9FIRM</name>
<organism evidence="1 2">
    <name type="scientific">Desulfuribacillus stibiiarsenatis</name>
    <dbReference type="NCBI Taxonomy" id="1390249"/>
    <lineage>
        <taxon>Bacteria</taxon>
        <taxon>Bacillati</taxon>
        <taxon>Bacillota</taxon>
        <taxon>Desulfuribacillia</taxon>
        <taxon>Desulfuribacillales</taxon>
        <taxon>Desulfuribacillaceae</taxon>
        <taxon>Desulfuribacillus</taxon>
    </lineage>
</organism>
<dbReference type="Proteomes" id="UP000095255">
    <property type="component" value="Unassembled WGS sequence"/>
</dbReference>
<proteinExistence type="predicted"/>
<keyword evidence="2" id="KW-1185">Reference proteome</keyword>
<accession>A0A1E5L7L3</accession>
<evidence type="ECO:0000313" key="2">
    <source>
        <dbReference type="Proteomes" id="UP000095255"/>
    </source>
</evidence>
<sequence>MRHSQYIKCPLEPDFFRKLGKVHSSQIRRKLISIWKLDKKHYEETIRKRIRDFGWITSTVDNTNEWRKAFQFSKARNKYDGYQKDATRMDEEIKLGNIIVEQGLITTDEPTWLSLASLAFQKDSAKESPNHFFLKELMGLFMYRKSVSIVQDYEVSDILYGQPVRYDMVFKYPVVNQYDSTSDTLNTSDTSDTSVYSKQHSLDISDSSIYDIPYIIGEVGDTELWKVMGIVYRGNQCIILPHWTWQKINPFITKHLHYPYYMFRRKGSGTI</sequence>
<dbReference type="EMBL" id="MJAT01000008">
    <property type="protein sequence ID" value="OEH86038.1"/>
    <property type="molecule type" value="Genomic_DNA"/>
</dbReference>
<evidence type="ECO:0000313" key="1">
    <source>
        <dbReference type="EMBL" id="OEH86038.1"/>
    </source>
</evidence>
<comment type="caution">
    <text evidence="1">The sequence shown here is derived from an EMBL/GenBank/DDBJ whole genome shotgun (WGS) entry which is preliminary data.</text>
</comment>
<reference evidence="1 2" key="1">
    <citation type="submission" date="2016-09" db="EMBL/GenBank/DDBJ databases">
        <title>Desulfuribacillus arsenicus sp. nov., an obligately anaerobic, dissimilatory arsenic- and antimonate-reducing bacterium isolated from anoxic sediments.</title>
        <authorList>
            <person name="Abin C.A."/>
            <person name="Hollibaugh J.T."/>
        </authorList>
    </citation>
    <scope>NUCLEOTIDE SEQUENCE [LARGE SCALE GENOMIC DNA]</scope>
    <source>
        <strain evidence="1 2">MLFW-2</strain>
    </source>
</reference>
<dbReference type="AlphaFoldDB" id="A0A1E5L7L3"/>
<dbReference type="STRING" id="1390249.BHU72_14495"/>
<protein>
    <submittedName>
        <fullName evidence="1">Uncharacterized protein</fullName>
    </submittedName>
</protein>
<gene>
    <name evidence="1" type="ORF">BHU72_14495</name>
</gene>